<keyword evidence="3" id="KW-1185">Reference proteome</keyword>
<protein>
    <submittedName>
        <fullName evidence="2">Uncharacterized protein</fullName>
    </submittedName>
</protein>
<reference evidence="2" key="1">
    <citation type="journal article" date="2014" name="Int. J. Syst. Evol. Microbiol.">
        <title>Complete genome sequence of Corynebacterium casei LMG S-19264T (=DSM 44701T), isolated from a smear-ripened cheese.</title>
        <authorList>
            <consortium name="US DOE Joint Genome Institute (JGI-PGF)"/>
            <person name="Walter F."/>
            <person name="Albersmeier A."/>
            <person name="Kalinowski J."/>
            <person name="Ruckert C."/>
        </authorList>
    </citation>
    <scope>NUCLEOTIDE SEQUENCE</scope>
    <source>
        <strain evidence="2">CGMCC 1.15179</strain>
    </source>
</reference>
<organism evidence="2 3">
    <name type="scientific">Marinithermofilum abyssi</name>
    <dbReference type="NCBI Taxonomy" id="1571185"/>
    <lineage>
        <taxon>Bacteria</taxon>
        <taxon>Bacillati</taxon>
        <taxon>Bacillota</taxon>
        <taxon>Bacilli</taxon>
        <taxon>Bacillales</taxon>
        <taxon>Thermoactinomycetaceae</taxon>
        <taxon>Marinithermofilum</taxon>
    </lineage>
</organism>
<dbReference type="Proteomes" id="UP000625210">
    <property type="component" value="Unassembled WGS sequence"/>
</dbReference>
<gene>
    <name evidence="2" type="ORF">GCM10011571_35480</name>
</gene>
<sequence>MYIEAFQAWLQEEGTGELTQQEYLRVVKILARWRETSTGKPFDPGDRSGSSRLDQPYANGGALGPVVNQQTDCRDKDVLGCG</sequence>
<comment type="caution">
    <text evidence="2">The sequence shown here is derived from an EMBL/GenBank/DDBJ whole genome shotgun (WGS) entry which is preliminary data.</text>
</comment>
<evidence type="ECO:0000313" key="3">
    <source>
        <dbReference type="Proteomes" id="UP000625210"/>
    </source>
</evidence>
<name>A0A8J2VLT6_9BACL</name>
<reference evidence="2" key="2">
    <citation type="submission" date="2020-09" db="EMBL/GenBank/DDBJ databases">
        <authorList>
            <person name="Sun Q."/>
            <person name="Zhou Y."/>
        </authorList>
    </citation>
    <scope>NUCLEOTIDE SEQUENCE</scope>
    <source>
        <strain evidence="2">CGMCC 1.15179</strain>
    </source>
</reference>
<dbReference type="EMBL" id="BMHQ01000027">
    <property type="protein sequence ID" value="GGE30176.1"/>
    <property type="molecule type" value="Genomic_DNA"/>
</dbReference>
<feature type="region of interest" description="Disordered" evidence="1">
    <location>
        <begin position="37"/>
        <end position="69"/>
    </location>
</feature>
<dbReference type="AlphaFoldDB" id="A0A8J2VLT6"/>
<evidence type="ECO:0000313" key="2">
    <source>
        <dbReference type="EMBL" id="GGE30176.1"/>
    </source>
</evidence>
<evidence type="ECO:0000256" key="1">
    <source>
        <dbReference type="SAM" id="MobiDB-lite"/>
    </source>
</evidence>
<proteinExistence type="predicted"/>
<dbReference type="RefSeq" id="WP_188649189.1">
    <property type="nucleotide sequence ID" value="NZ_BMHQ01000027.1"/>
</dbReference>
<accession>A0A8J2VLT6</accession>